<reference evidence="2" key="1">
    <citation type="journal article" date="2019" name="Curr. Biol.">
        <title>Genome Sequence of Striga asiatica Provides Insight into the Evolution of Plant Parasitism.</title>
        <authorList>
            <person name="Yoshida S."/>
            <person name="Kim S."/>
            <person name="Wafula E.K."/>
            <person name="Tanskanen J."/>
            <person name="Kim Y.M."/>
            <person name="Honaas L."/>
            <person name="Yang Z."/>
            <person name="Spallek T."/>
            <person name="Conn C.E."/>
            <person name="Ichihashi Y."/>
            <person name="Cheong K."/>
            <person name="Cui S."/>
            <person name="Der J.P."/>
            <person name="Gundlach H."/>
            <person name="Jiao Y."/>
            <person name="Hori C."/>
            <person name="Ishida J.K."/>
            <person name="Kasahara H."/>
            <person name="Kiba T."/>
            <person name="Kim M.S."/>
            <person name="Koo N."/>
            <person name="Laohavisit A."/>
            <person name="Lee Y.H."/>
            <person name="Lumba S."/>
            <person name="McCourt P."/>
            <person name="Mortimer J.C."/>
            <person name="Mutuku J.M."/>
            <person name="Nomura T."/>
            <person name="Sasaki-Sekimoto Y."/>
            <person name="Seto Y."/>
            <person name="Wang Y."/>
            <person name="Wakatake T."/>
            <person name="Sakakibara H."/>
            <person name="Demura T."/>
            <person name="Yamaguchi S."/>
            <person name="Yoneyama K."/>
            <person name="Manabe R.I."/>
            <person name="Nelson D.C."/>
            <person name="Schulman A.H."/>
            <person name="Timko M.P."/>
            <person name="dePamphilis C.W."/>
            <person name="Choi D."/>
            <person name="Shirasu K."/>
        </authorList>
    </citation>
    <scope>NUCLEOTIDE SEQUENCE [LARGE SCALE GENOMIC DNA]</scope>
    <source>
        <strain evidence="2">cv. UVA1</strain>
    </source>
</reference>
<evidence type="ECO:0000313" key="2">
    <source>
        <dbReference type="Proteomes" id="UP000325081"/>
    </source>
</evidence>
<dbReference type="GO" id="GO:0005840">
    <property type="term" value="C:ribosome"/>
    <property type="evidence" value="ECO:0007669"/>
    <property type="project" value="UniProtKB-KW"/>
</dbReference>
<protein>
    <submittedName>
        <fullName evidence="1">60S ribosomal protein L16</fullName>
    </submittedName>
</protein>
<comment type="caution">
    <text evidence="1">The sequence shown here is derived from an EMBL/GenBank/DDBJ whole genome shotgun (WGS) entry which is preliminary data.</text>
</comment>
<sequence length="112" mass="12748">MEDRSKGSSGRACKPDGTLLGKIWGKKAYKHECFSTQLVHLAVQKPMVAFEVMKKRFREDVSVRLFVSCQPMDSAAVRKLALLRNPRIYAYLQLPEAFRRLLRTFLVSGCLG</sequence>
<dbReference type="AlphaFoldDB" id="A0A5A7QVE0"/>
<proteinExistence type="predicted"/>
<keyword evidence="1" id="KW-0687">Ribonucleoprotein</keyword>
<evidence type="ECO:0000313" key="1">
    <source>
        <dbReference type="EMBL" id="GER48868.1"/>
    </source>
</evidence>
<accession>A0A5A7QVE0</accession>
<keyword evidence="1" id="KW-0689">Ribosomal protein</keyword>
<dbReference type="EMBL" id="BKCP01008371">
    <property type="protein sequence ID" value="GER48868.1"/>
    <property type="molecule type" value="Genomic_DNA"/>
</dbReference>
<name>A0A5A7QVE0_STRAF</name>
<keyword evidence="2" id="KW-1185">Reference proteome</keyword>
<dbReference type="Proteomes" id="UP000325081">
    <property type="component" value="Unassembled WGS sequence"/>
</dbReference>
<gene>
    <name evidence="1" type="ORF">STAS_26083</name>
</gene>
<dbReference type="OrthoDB" id="1934171at2759"/>
<organism evidence="1 2">
    <name type="scientific">Striga asiatica</name>
    <name type="common">Asiatic witchweed</name>
    <name type="synonym">Buchnera asiatica</name>
    <dbReference type="NCBI Taxonomy" id="4170"/>
    <lineage>
        <taxon>Eukaryota</taxon>
        <taxon>Viridiplantae</taxon>
        <taxon>Streptophyta</taxon>
        <taxon>Embryophyta</taxon>
        <taxon>Tracheophyta</taxon>
        <taxon>Spermatophyta</taxon>
        <taxon>Magnoliopsida</taxon>
        <taxon>eudicotyledons</taxon>
        <taxon>Gunneridae</taxon>
        <taxon>Pentapetalae</taxon>
        <taxon>asterids</taxon>
        <taxon>lamiids</taxon>
        <taxon>Lamiales</taxon>
        <taxon>Orobanchaceae</taxon>
        <taxon>Buchnereae</taxon>
        <taxon>Striga</taxon>
    </lineage>
</organism>